<evidence type="ECO:0000313" key="1">
    <source>
        <dbReference type="EMBL" id="QLI80866.1"/>
    </source>
</evidence>
<evidence type="ECO:0000313" key="2">
    <source>
        <dbReference type="Proteomes" id="UP000510822"/>
    </source>
</evidence>
<dbReference type="Proteomes" id="UP000510822">
    <property type="component" value="Chromosome"/>
</dbReference>
<dbReference type="EMBL" id="CP058952">
    <property type="protein sequence ID" value="QLI80866.1"/>
    <property type="molecule type" value="Genomic_DNA"/>
</dbReference>
<proteinExistence type="predicted"/>
<keyword evidence="2" id="KW-1185">Reference proteome</keyword>
<reference evidence="1 2" key="1">
    <citation type="journal article" date="2016" name="Int. J. Syst. Evol. Microbiol.">
        <title>Chitinibacter fontanus sp. nov., isolated from a spring.</title>
        <authorList>
            <person name="Sheu S.Y."/>
            <person name="Li Y.S."/>
            <person name="Young C.C."/>
            <person name="Chen W.M."/>
        </authorList>
    </citation>
    <scope>NUCLEOTIDE SEQUENCE [LARGE SCALE GENOMIC DNA]</scope>
    <source>
        <strain evidence="1 2">STM-7</strain>
    </source>
</reference>
<dbReference type="RefSeq" id="WP_180308000.1">
    <property type="nucleotide sequence ID" value="NZ_CP058952.1"/>
</dbReference>
<name>A0A7D5ZBD2_9NEIS</name>
<dbReference type="KEGG" id="cfon:HZU75_04605"/>
<dbReference type="AlphaFoldDB" id="A0A7D5ZBD2"/>
<gene>
    <name evidence="1" type="ORF">HZU75_04605</name>
</gene>
<accession>A0A7D5ZBD2</accession>
<sequence>MNQMTKDEVLYAFAVEDETGRDTLLRYLAAYPQFAHDLVDISRELHRSFSDEPLSAAEMQRVDVAIARYQGVMVKQTSESLAPQAFNGAAELMQLPLSVMVAFRERRVDLASVPTRFLERLAGALSTSMEQLSAFLLQPAMVSAARQSKSRVKPTTAVKVSLEKVLSDAGVQADRIQSLIERGE</sequence>
<protein>
    <submittedName>
        <fullName evidence="1">Uncharacterized protein</fullName>
    </submittedName>
</protein>
<organism evidence="1 2">
    <name type="scientific">Chitinibacter fontanus</name>
    <dbReference type="NCBI Taxonomy" id="1737446"/>
    <lineage>
        <taxon>Bacteria</taxon>
        <taxon>Pseudomonadati</taxon>
        <taxon>Pseudomonadota</taxon>
        <taxon>Betaproteobacteria</taxon>
        <taxon>Neisseriales</taxon>
        <taxon>Chitinibacteraceae</taxon>
        <taxon>Chitinibacter</taxon>
    </lineage>
</organism>